<dbReference type="Proteomes" id="UP000244924">
    <property type="component" value="Unassembled WGS sequence"/>
</dbReference>
<evidence type="ECO:0000256" key="1">
    <source>
        <dbReference type="SAM" id="Phobius"/>
    </source>
</evidence>
<evidence type="ECO:0000313" key="2">
    <source>
        <dbReference type="EMBL" id="SPH18096.1"/>
    </source>
</evidence>
<keyword evidence="1" id="KW-1133">Transmembrane helix</keyword>
<keyword evidence="1" id="KW-0812">Transmembrane</keyword>
<sequence>MHRLMHKLLFAKVEFWLVLLLMLVGLLGLVGFGALVLDGTRRDGGRLGAVSTTAVAMAKIPYTIRDLSRADASMAANLPMRFATKPAGWSFAAGDPLPGYLLLSRYDGDRARHVVELVALADGTVLHQWWPDADSLLPEPPADPRLTNINNWNTRRFRAIHPALNGDGELLIKDHYSVLLGLDACARRAWLQDAAYFHHSTEPDGQGGFWSPALMAPQTVDEVPADFFEDALAHVDGAGRLLSQRSLTKVFLDHGLEYLIFAHKKYMQDPLHLNDIQPVLADGPHWKKGDLFLSLRALSIVMLYRPATDEILWMKQGPWMSQHDVDILDDRRIAIFDNHAYDRGHGIRVRGSNQIAVYDFETGEVSYPWNAALTAADVKTPLEGLFTILPNGSLMVEEENFGRLLIFSPDGEVRAEFVNKGADGRAYRMGWSRHLSPDKGDAALARLKGVECAGDDT</sequence>
<dbReference type="AlphaFoldDB" id="A0A2R8B6B6"/>
<evidence type="ECO:0008006" key="4">
    <source>
        <dbReference type="Google" id="ProtNLM"/>
    </source>
</evidence>
<dbReference type="Pfam" id="PF14269">
    <property type="entry name" value="Arylsulfotran_2"/>
    <property type="match status" value="1"/>
</dbReference>
<keyword evidence="3" id="KW-1185">Reference proteome</keyword>
<proteinExistence type="predicted"/>
<dbReference type="InterPro" id="IPR039535">
    <property type="entry name" value="ASST-like"/>
</dbReference>
<name>A0A2R8B6B6_9RHOB</name>
<evidence type="ECO:0000313" key="3">
    <source>
        <dbReference type="Proteomes" id="UP000244924"/>
    </source>
</evidence>
<feature type="transmembrane region" description="Helical" evidence="1">
    <location>
        <begin position="15"/>
        <end position="37"/>
    </location>
</feature>
<dbReference type="EMBL" id="OMOQ01000001">
    <property type="protein sequence ID" value="SPH18096.1"/>
    <property type="molecule type" value="Genomic_DNA"/>
</dbReference>
<accession>A0A2R8B6B6</accession>
<gene>
    <name evidence="2" type="ORF">DEA8626_01626</name>
</gene>
<dbReference type="OrthoDB" id="264813at2"/>
<keyword evidence="1" id="KW-0472">Membrane</keyword>
<protein>
    <recommendedName>
        <fullName evidence="4">Arylsulfotransferase ASST</fullName>
    </recommendedName>
</protein>
<reference evidence="2 3" key="1">
    <citation type="submission" date="2018-03" db="EMBL/GenBank/DDBJ databases">
        <authorList>
            <person name="Keele B.F."/>
        </authorList>
    </citation>
    <scope>NUCLEOTIDE SEQUENCE [LARGE SCALE GENOMIC DNA]</scope>
    <source>
        <strain evidence="2 3">CECT 8626</strain>
    </source>
</reference>
<organism evidence="2 3">
    <name type="scientific">Albidovulum aquaemixtae</name>
    <dbReference type="NCBI Taxonomy" id="1542388"/>
    <lineage>
        <taxon>Bacteria</taxon>
        <taxon>Pseudomonadati</taxon>
        <taxon>Pseudomonadota</taxon>
        <taxon>Alphaproteobacteria</taxon>
        <taxon>Rhodobacterales</taxon>
        <taxon>Paracoccaceae</taxon>
        <taxon>Albidovulum</taxon>
    </lineage>
</organism>